<evidence type="ECO:0000256" key="5">
    <source>
        <dbReference type="SAM" id="MobiDB-lite"/>
    </source>
</evidence>
<dbReference type="PROSITE" id="PS50214">
    <property type="entry name" value="DISINTEGRIN_2"/>
    <property type="match status" value="1"/>
</dbReference>
<keyword evidence="4" id="KW-0479">Metal-binding</keyword>
<feature type="binding site" evidence="4">
    <location>
        <position position="429"/>
    </location>
    <ligand>
        <name>Zn(2+)</name>
        <dbReference type="ChEBI" id="CHEBI:29105"/>
        <note>catalytic</note>
    </ligand>
</feature>
<evidence type="ECO:0000256" key="6">
    <source>
        <dbReference type="SAM" id="Phobius"/>
    </source>
</evidence>
<dbReference type="PROSITE" id="PS50215">
    <property type="entry name" value="ADAM_MEPRO"/>
    <property type="match status" value="1"/>
</dbReference>
<feature type="compositionally biased region" description="Low complexity" evidence="5">
    <location>
        <begin position="740"/>
        <end position="752"/>
    </location>
</feature>
<dbReference type="Gene3D" id="4.10.70.10">
    <property type="entry name" value="Disintegrin domain"/>
    <property type="match status" value="1"/>
</dbReference>
<dbReference type="InterPro" id="IPR001590">
    <property type="entry name" value="Peptidase_M12B"/>
</dbReference>
<evidence type="ECO:0000256" key="2">
    <source>
        <dbReference type="ARBA" id="ARBA00056552"/>
    </source>
</evidence>
<dbReference type="Pfam" id="PF00200">
    <property type="entry name" value="Disintegrin"/>
    <property type="match status" value="1"/>
</dbReference>
<dbReference type="GO" id="GO:0046872">
    <property type="term" value="F:metal ion binding"/>
    <property type="evidence" value="ECO:0007669"/>
    <property type="project" value="UniProtKB-KW"/>
</dbReference>
<dbReference type="GO" id="GO:0006508">
    <property type="term" value="P:proteolysis"/>
    <property type="evidence" value="ECO:0007669"/>
    <property type="project" value="InterPro"/>
</dbReference>
<evidence type="ECO:0000256" key="7">
    <source>
        <dbReference type="SAM" id="SignalP"/>
    </source>
</evidence>
<dbReference type="InterPro" id="IPR034028">
    <property type="entry name" value="ZnMc_ADAM_fungal"/>
</dbReference>
<keyword evidence="6" id="KW-0472">Membrane</keyword>
<proteinExistence type="predicted"/>
<feature type="region of interest" description="Disordered" evidence="5">
    <location>
        <begin position="740"/>
        <end position="819"/>
    </location>
</feature>
<dbReference type="InterPro" id="IPR024079">
    <property type="entry name" value="MetalloPept_cat_dom_sf"/>
</dbReference>
<dbReference type="Pfam" id="PF13688">
    <property type="entry name" value="Reprolysin_5"/>
    <property type="match status" value="1"/>
</dbReference>
<gene>
    <name evidence="10" type="ORF">E8E12_003742</name>
</gene>
<feature type="domain" description="Peptidase M12B" evidence="9">
    <location>
        <begin position="276"/>
        <end position="492"/>
    </location>
</feature>
<dbReference type="Proteomes" id="UP000758155">
    <property type="component" value="Unassembled WGS sequence"/>
</dbReference>
<evidence type="ECO:0000313" key="10">
    <source>
        <dbReference type="EMBL" id="KAF3033689.1"/>
    </source>
</evidence>
<keyword evidence="6" id="KW-1133">Transmembrane helix</keyword>
<dbReference type="EMBL" id="SWKV01000077">
    <property type="protein sequence ID" value="KAF3033689.1"/>
    <property type="molecule type" value="Genomic_DNA"/>
</dbReference>
<keyword evidence="1" id="KW-1015">Disulfide bond</keyword>
<name>A0A9P4WJ74_9PLEO</name>
<organism evidence="10 11">
    <name type="scientific">Didymella heteroderae</name>
    <dbReference type="NCBI Taxonomy" id="1769908"/>
    <lineage>
        <taxon>Eukaryota</taxon>
        <taxon>Fungi</taxon>
        <taxon>Dikarya</taxon>
        <taxon>Ascomycota</taxon>
        <taxon>Pezizomycotina</taxon>
        <taxon>Dothideomycetes</taxon>
        <taxon>Pleosporomycetidae</taxon>
        <taxon>Pleosporales</taxon>
        <taxon>Pleosporineae</taxon>
        <taxon>Didymellaceae</taxon>
        <taxon>Didymella</taxon>
    </lineage>
</organism>
<dbReference type="AlphaFoldDB" id="A0A9P4WJ74"/>
<protein>
    <recommendedName>
        <fullName evidence="3">Disintegrin and metalloproteinase domain-containing protein B</fullName>
    </recommendedName>
</protein>
<dbReference type="InterPro" id="IPR036436">
    <property type="entry name" value="Disintegrin_dom_sf"/>
</dbReference>
<dbReference type="Gene3D" id="3.40.390.10">
    <property type="entry name" value="Collagenase (Catalytic Domain)"/>
    <property type="match status" value="1"/>
</dbReference>
<feature type="binding site" evidence="4">
    <location>
        <position position="433"/>
    </location>
    <ligand>
        <name>Zn(2+)</name>
        <dbReference type="ChEBI" id="CHEBI:29105"/>
        <note>catalytic</note>
    </ligand>
</feature>
<dbReference type="SUPFAM" id="SSF55486">
    <property type="entry name" value="Metalloproteases ('zincins'), catalytic domain"/>
    <property type="match status" value="1"/>
</dbReference>
<feature type="signal peptide" evidence="7">
    <location>
        <begin position="1"/>
        <end position="23"/>
    </location>
</feature>
<keyword evidence="11" id="KW-1185">Reference proteome</keyword>
<feature type="binding site" evidence="4">
    <location>
        <position position="439"/>
    </location>
    <ligand>
        <name>Zn(2+)</name>
        <dbReference type="ChEBI" id="CHEBI:29105"/>
        <note>catalytic</note>
    </ligand>
</feature>
<comment type="caution">
    <text evidence="4">Lacks conserved residue(s) required for the propagation of feature annotation.</text>
</comment>
<sequence>MHILSALASVLALATPHIAGVSASSSHRAPLRSIQYANNADILTANHRVTAVSTFDVAFDVGAQRIRLSLEPNHDIFVDGGRITHLGADGSVSRQEPIDRHQHKVFKGTAWARRGSRWDKVGWARVGIRRDGAAPLFEGTFTLNDDHHHIKLASSYRATRLDEDPDVEQLGSDGEERMVVFRDSDMGMAPHEDHAELRKRAGVHGQACGSDALGFNAQPDHPVYAGMRARDMTSRASMPIERLFGRQIDGQPGSGGAGVNLVSTIGSTQGCPTTRKVALVGVAADCTYIQSFNRDRNQTQQNIIEQINAASELFESTFQISLGLANVVITDPDCPATAPSTTPWNQGCSDSVDIQDRLNLFSTWRGQQQDNYSHWTLLSTCNTGSAVGLAWLGQACVQGSQQNSGSSSETVAGANVVVRTSTEWQVIAHETGHTYGAVHDCTSSACANANTVNSQQCCPLSSSTCDAGEQYIMNPSTAQGITRFSPCSIGNVCSALQRNSVESSCLTNNRGITTIGEPVCGNGIVEAGEDCDCGGTSQCGSNNCCDASTCKFKNNAVCDDSNEDCCKDCQFASSSTVCRASQGPCDPQETCNGTSPYCPEDKWEEAGKSCGDGLQCASGQCTSRDQQCKTLMGSYTQGNETYACDTRSCTLSCGSPEFGRGVCYGLQQNFLDGTVCAGGHCVNGRCDGNVGTEIKSWIDDHLGLVIGLAAGLGGALILCILCCCWRSYRRRRSKAKYAAQAAAYGRGPQPNNGGRGGRRRAPPPPPTGPGGGFAQMGQQGGYATPGMAQQSAPPPYAWQGNGGIPQPPPLQHRNSVRYA</sequence>
<feature type="compositionally biased region" description="Gly residues" evidence="5">
    <location>
        <begin position="769"/>
        <end position="780"/>
    </location>
</feature>
<accession>A0A9P4WJ74</accession>
<dbReference type="GO" id="GO:0004222">
    <property type="term" value="F:metalloendopeptidase activity"/>
    <property type="evidence" value="ECO:0007669"/>
    <property type="project" value="InterPro"/>
</dbReference>
<dbReference type="SMART" id="SM00050">
    <property type="entry name" value="DISIN"/>
    <property type="match status" value="1"/>
</dbReference>
<feature type="active site" evidence="4">
    <location>
        <position position="430"/>
    </location>
</feature>
<evidence type="ECO:0000256" key="4">
    <source>
        <dbReference type="PROSITE-ProRule" id="PRU00276"/>
    </source>
</evidence>
<dbReference type="InterPro" id="IPR001762">
    <property type="entry name" value="Disintegrin_dom"/>
</dbReference>
<evidence type="ECO:0000313" key="11">
    <source>
        <dbReference type="Proteomes" id="UP000758155"/>
    </source>
</evidence>
<feature type="chain" id="PRO_5040224301" description="Disintegrin and metalloproteinase domain-containing protein B" evidence="7">
    <location>
        <begin position="24"/>
        <end position="819"/>
    </location>
</feature>
<dbReference type="OrthoDB" id="5951731at2759"/>
<reference evidence="10" key="1">
    <citation type="submission" date="2019-04" db="EMBL/GenBank/DDBJ databases">
        <title>Sequencing of skin fungus with MAO and IRED activity.</title>
        <authorList>
            <person name="Marsaioli A.J."/>
            <person name="Bonatto J.M.C."/>
            <person name="Reis Junior O."/>
        </authorList>
    </citation>
    <scope>NUCLEOTIDE SEQUENCE</scope>
    <source>
        <strain evidence="10">28M1</strain>
    </source>
</reference>
<dbReference type="SUPFAM" id="SSF57552">
    <property type="entry name" value="Blood coagulation inhibitor (disintegrin)"/>
    <property type="match status" value="1"/>
</dbReference>
<evidence type="ECO:0000256" key="3">
    <source>
        <dbReference type="ARBA" id="ARBA00074021"/>
    </source>
</evidence>
<keyword evidence="7" id="KW-0732">Signal</keyword>
<dbReference type="PANTHER" id="PTHR11905">
    <property type="entry name" value="ADAM A DISINTEGRIN AND METALLOPROTEASE DOMAIN"/>
    <property type="match status" value="1"/>
</dbReference>
<feature type="domain" description="Disintegrin" evidence="8">
    <location>
        <begin position="517"/>
        <end position="606"/>
    </location>
</feature>
<dbReference type="PANTHER" id="PTHR11905:SF159">
    <property type="entry name" value="ADAM METALLOPROTEASE"/>
    <property type="match status" value="1"/>
</dbReference>
<keyword evidence="6" id="KW-0812">Transmembrane</keyword>
<keyword evidence="4" id="KW-0862">Zinc</keyword>
<comment type="function">
    <text evidence="2">Probable zinc protease.</text>
</comment>
<feature type="transmembrane region" description="Helical" evidence="6">
    <location>
        <begin position="702"/>
        <end position="725"/>
    </location>
</feature>
<evidence type="ECO:0000256" key="1">
    <source>
        <dbReference type="ARBA" id="ARBA00023157"/>
    </source>
</evidence>
<comment type="caution">
    <text evidence="10">The sequence shown here is derived from an EMBL/GenBank/DDBJ whole genome shotgun (WGS) entry which is preliminary data.</text>
</comment>
<dbReference type="FunFam" id="4.10.70.10:FF:000003">
    <property type="entry name" value="Disintegrin and metalloproteinase domain-containing protein 17"/>
    <property type="match status" value="1"/>
</dbReference>
<dbReference type="CDD" id="cd04271">
    <property type="entry name" value="ZnMc_ADAM_fungal"/>
    <property type="match status" value="1"/>
</dbReference>
<evidence type="ECO:0000259" key="8">
    <source>
        <dbReference type="PROSITE" id="PS50214"/>
    </source>
</evidence>
<evidence type="ECO:0000259" key="9">
    <source>
        <dbReference type="PROSITE" id="PS50215"/>
    </source>
</evidence>